<dbReference type="GO" id="GO:0022625">
    <property type="term" value="C:cytosolic large ribosomal subunit"/>
    <property type="evidence" value="ECO:0007669"/>
    <property type="project" value="TreeGrafter"/>
</dbReference>
<evidence type="ECO:0000313" key="12">
    <source>
        <dbReference type="Proteomes" id="UP000266313"/>
    </source>
</evidence>
<comment type="function">
    <text evidence="7">The globular domain of the protein is located near the polypeptide exit tunnel on the outside of the subunit, while an extended beta-hairpin is found that lines the wall of the exit tunnel in the center of the 70S ribosome.</text>
</comment>
<keyword evidence="4 7" id="KW-0689">Ribosomal protein</keyword>
<dbReference type="GO" id="GO:0019843">
    <property type="term" value="F:rRNA binding"/>
    <property type="evidence" value="ECO:0007669"/>
    <property type="project" value="UniProtKB-UniRule"/>
</dbReference>
<comment type="similarity">
    <text evidence="1 7 8">Belongs to the universal ribosomal protein uL22 family.</text>
</comment>
<evidence type="ECO:0000256" key="10">
    <source>
        <dbReference type="RuleBase" id="RU004008"/>
    </source>
</evidence>
<protein>
    <recommendedName>
        <fullName evidence="6 7">Large ribosomal subunit protein uL22</fullName>
    </recommendedName>
</protein>
<keyword evidence="12" id="KW-1185">Reference proteome</keyword>
<evidence type="ECO:0000256" key="2">
    <source>
        <dbReference type="ARBA" id="ARBA00022730"/>
    </source>
</evidence>
<evidence type="ECO:0000256" key="8">
    <source>
        <dbReference type="RuleBase" id="RU004005"/>
    </source>
</evidence>
<dbReference type="InterPro" id="IPR036394">
    <property type="entry name" value="Ribosomal_uL22_sf"/>
</dbReference>
<keyword evidence="5 7" id="KW-0687">Ribonucleoprotein</keyword>
<proteinExistence type="inferred from homology"/>
<dbReference type="FunFam" id="3.90.470.10:FF:000001">
    <property type="entry name" value="50S ribosomal protein L22"/>
    <property type="match status" value="1"/>
</dbReference>
<organism evidence="11 12">
    <name type="scientific">Methylocaldum marinum</name>
    <dbReference type="NCBI Taxonomy" id="1432792"/>
    <lineage>
        <taxon>Bacteria</taxon>
        <taxon>Pseudomonadati</taxon>
        <taxon>Pseudomonadota</taxon>
        <taxon>Gammaproteobacteria</taxon>
        <taxon>Methylococcales</taxon>
        <taxon>Methylococcaceae</taxon>
        <taxon>Methylocaldum</taxon>
    </lineage>
</organism>
<evidence type="ECO:0000256" key="7">
    <source>
        <dbReference type="HAMAP-Rule" id="MF_01331"/>
    </source>
</evidence>
<dbReference type="AlphaFoldDB" id="A0A250KY03"/>
<dbReference type="KEGG" id="mmai:sS8_2712"/>
<dbReference type="SUPFAM" id="SSF54843">
    <property type="entry name" value="Ribosomal protein L22"/>
    <property type="match status" value="1"/>
</dbReference>
<evidence type="ECO:0000256" key="1">
    <source>
        <dbReference type="ARBA" id="ARBA00009451"/>
    </source>
</evidence>
<comment type="function">
    <text evidence="7 10">This protein binds specifically to 23S rRNA; its binding is stimulated by other ribosomal proteins, e.g., L4, L17, and L20. It is important during the early stages of 50S assembly. It makes multiple contacts with different domains of the 23S rRNA in the assembled 50S subunit and ribosome.</text>
</comment>
<dbReference type="PANTHER" id="PTHR13501">
    <property type="entry name" value="CHLOROPLAST 50S RIBOSOMAL PROTEIN L22-RELATED"/>
    <property type="match status" value="1"/>
</dbReference>
<dbReference type="Proteomes" id="UP000266313">
    <property type="component" value="Chromosome"/>
</dbReference>
<dbReference type="RefSeq" id="WP_119630031.1">
    <property type="nucleotide sequence ID" value="NZ_AP017928.1"/>
</dbReference>
<evidence type="ECO:0000313" key="11">
    <source>
        <dbReference type="EMBL" id="BBA34659.1"/>
    </source>
</evidence>
<dbReference type="GO" id="GO:0003735">
    <property type="term" value="F:structural constituent of ribosome"/>
    <property type="evidence" value="ECO:0007669"/>
    <property type="project" value="InterPro"/>
</dbReference>
<reference evidence="11 12" key="1">
    <citation type="submission" date="2016-12" db="EMBL/GenBank/DDBJ databases">
        <title>Genome sequencing of Methylocaldum marinum.</title>
        <authorList>
            <person name="Takeuchi M."/>
            <person name="Kamagata Y."/>
            <person name="Hiraoka S."/>
            <person name="Oshima K."/>
            <person name="Hattori M."/>
            <person name="Iwasaki W."/>
        </authorList>
    </citation>
    <scope>NUCLEOTIDE SEQUENCE [LARGE SCALE GENOMIC DNA]</scope>
    <source>
        <strain evidence="11 12">S8</strain>
    </source>
</reference>
<dbReference type="EMBL" id="AP017928">
    <property type="protein sequence ID" value="BBA34659.1"/>
    <property type="molecule type" value="Genomic_DNA"/>
</dbReference>
<dbReference type="GO" id="GO:0006412">
    <property type="term" value="P:translation"/>
    <property type="evidence" value="ECO:0007669"/>
    <property type="project" value="UniProtKB-UniRule"/>
</dbReference>
<dbReference type="HAMAP" id="MF_01331_B">
    <property type="entry name" value="Ribosomal_uL22_B"/>
    <property type="match status" value="1"/>
</dbReference>
<sequence length="111" mass="12183">MATVAKLNNTRVSAQKCRLVADQIRGLKVDKAIDLLSYSTKKSARILKKVLESAIANAEHNDGADVDELLVSAIEVAEGPTLKRMAPRAKGRANRISKRTCHITIHVSEHR</sequence>
<dbReference type="Gene3D" id="3.90.470.10">
    <property type="entry name" value="Ribosomal protein L22/L17"/>
    <property type="match status" value="1"/>
</dbReference>
<keyword evidence="3 7" id="KW-0694">RNA-binding</keyword>
<dbReference type="CDD" id="cd00336">
    <property type="entry name" value="Ribosomal_L22"/>
    <property type="match status" value="1"/>
</dbReference>
<dbReference type="InterPro" id="IPR001063">
    <property type="entry name" value="Ribosomal_uL22"/>
</dbReference>
<comment type="subunit">
    <text evidence="7 9">Part of the 50S ribosomal subunit.</text>
</comment>
<dbReference type="InterPro" id="IPR005727">
    <property type="entry name" value="Ribosomal_uL22_bac/chlpt-type"/>
</dbReference>
<name>A0A250KY03_9GAMM</name>
<gene>
    <name evidence="7" type="primary">rplV</name>
    <name evidence="11" type="ORF">sS8_2712</name>
</gene>
<evidence type="ECO:0000256" key="5">
    <source>
        <dbReference type="ARBA" id="ARBA00023274"/>
    </source>
</evidence>
<dbReference type="NCBIfam" id="TIGR01044">
    <property type="entry name" value="rplV_bact"/>
    <property type="match status" value="1"/>
</dbReference>
<dbReference type="Pfam" id="PF00237">
    <property type="entry name" value="Ribosomal_L22"/>
    <property type="match status" value="1"/>
</dbReference>
<dbReference type="OrthoDB" id="9805969at2"/>
<dbReference type="InterPro" id="IPR047867">
    <property type="entry name" value="Ribosomal_uL22_bac/org-type"/>
</dbReference>
<evidence type="ECO:0000256" key="9">
    <source>
        <dbReference type="RuleBase" id="RU004006"/>
    </source>
</evidence>
<dbReference type="PANTHER" id="PTHR13501:SF8">
    <property type="entry name" value="LARGE RIBOSOMAL SUBUNIT PROTEIN UL22M"/>
    <property type="match status" value="1"/>
</dbReference>
<evidence type="ECO:0000256" key="3">
    <source>
        <dbReference type="ARBA" id="ARBA00022884"/>
    </source>
</evidence>
<keyword evidence="2 7" id="KW-0699">rRNA-binding</keyword>
<accession>A0A250KY03</accession>
<evidence type="ECO:0000256" key="4">
    <source>
        <dbReference type="ARBA" id="ARBA00022980"/>
    </source>
</evidence>
<evidence type="ECO:0000256" key="6">
    <source>
        <dbReference type="ARBA" id="ARBA00035207"/>
    </source>
</evidence>
<dbReference type="PROSITE" id="PS00464">
    <property type="entry name" value="RIBOSOMAL_L22"/>
    <property type="match status" value="1"/>
</dbReference>
<dbReference type="InterPro" id="IPR018260">
    <property type="entry name" value="Ribosomal_uL22_CS"/>
</dbReference>